<evidence type="ECO:0000259" key="16">
    <source>
        <dbReference type="PROSITE" id="PS50969"/>
    </source>
</evidence>
<keyword evidence="6 14" id="KW-0378">Hydrolase</keyword>
<dbReference type="NCBIfam" id="TIGR02250">
    <property type="entry name" value="FCP1_euk"/>
    <property type="match status" value="1"/>
</dbReference>
<evidence type="ECO:0000256" key="9">
    <source>
        <dbReference type="ARBA" id="ARBA00023163"/>
    </source>
</evidence>
<keyword evidence="8" id="KW-0805">Transcription regulation</keyword>
<dbReference type="FunFam" id="3.40.50.10190:FF:000014">
    <property type="entry name" value="RNA polymerase II C-terminal domain phosphatase-like 3"/>
    <property type="match status" value="1"/>
</dbReference>
<proteinExistence type="predicted"/>
<gene>
    <name evidence="17" type="ORF">SELMODRAFT_167775</name>
</gene>
<reference evidence="17 18" key="1">
    <citation type="journal article" date="2011" name="Science">
        <title>The Selaginella genome identifies genetic changes associated with the evolution of vascular plants.</title>
        <authorList>
            <person name="Banks J.A."/>
            <person name="Nishiyama T."/>
            <person name="Hasebe M."/>
            <person name="Bowman J.L."/>
            <person name="Gribskov M."/>
            <person name="dePamphilis C."/>
            <person name="Albert V.A."/>
            <person name="Aono N."/>
            <person name="Aoyama T."/>
            <person name="Ambrose B.A."/>
            <person name="Ashton N.W."/>
            <person name="Axtell M.J."/>
            <person name="Barker E."/>
            <person name="Barker M.S."/>
            <person name="Bennetzen J.L."/>
            <person name="Bonawitz N.D."/>
            <person name="Chapple C."/>
            <person name="Cheng C."/>
            <person name="Correa L.G."/>
            <person name="Dacre M."/>
            <person name="DeBarry J."/>
            <person name="Dreyer I."/>
            <person name="Elias M."/>
            <person name="Engstrom E.M."/>
            <person name="Estelle M."/>
            <person name="Feng L."/>
            <person name="Finet C."/>
            <person name="Floyd S.K."/>
            <person name="Frommer W.B."/>
            <person name="Fujita T."/>
            <person name="Gramzow L."/>
            <person name="Gutensohn M."/>
            <person name="Harholt J."/>
            <person name="Hattori M."/>
            <person name="Heyl A."/>
            <person name="Hirai T."/>
            <person name="Hiwatashi Y."/>
            <person name="Ishikawa M."/>
            <person name="Iwata M."/>
            <person name="Karol K.G."/>
            <person name="Koehler B."/>
            <person name="Kolukisaoglu U."/>
            <person name="Kubo M."/>
            <person name="Kurata T."/>
            <person name="Lalonde S."/>
            <person name="Li K."/>
            <person name="Li Y."/>
            <person name="Litt A."/>
            <person name="Lyons E."/>
            <person name="Manning G."/>
            <person name="Maruyama T."/>
            <person name="Michael T.P."/>
            <person name="Mikami K."/>
            <person name="Miyazaki S."/>
            <person name="Morinaga S."/>
            <person name="Murata T."/>
            <person name="Mueller-Roeber B."/>
            <person name="Nelson D.R."/>
            <person name="Obara M."/>
            <person name="Oguri Y."/>
            <person name="Olmstead R.G."/>
            <person name="Onodera N."/>
            <person name="Petersen B.L."/>
            <person name="Pils B."/>
            <person name="Prigge M."/>
            <person name="Rensing S.A."/>
            <person name="Riano-Pachon D.M."/>
            <person name="Roberts A.W."/>
            <person name="Sato Y."/>
            <person name="Scheller H.V."/>
            <person name="Schulz B."/>
            <person name="Schulz C."/>
            <person name="Shakirov E.V."/>
            <person name="Shibagaki N."/>
            <person name="Shinohara N."/>
            <person name="Shippen D.E."/>
            <person name="Soerensen I."/>
            <person name="Sotooka R."/>
            <person name="Sugimoto N."/>
            <person name="Sugita M."/>
            <person name="Sumikawa N."/>
            <person name="Tanurdzic M."/>
            <person name="Theissen G."/>
            <person name="Ulvskov P."/>
            <person name="Wakazuki S."/>
            <person name="Weng J.K."/>
            <person name="Willats W.W."/>
            <person name="Wipf D."/>
            <person name="Wolf P.G."/>
            <person name="Yang L."/>
            <person name="Zimmer A.D."/>
            <person name="Zhu Q."/>
            <person name="Mitros T."/>
            <person name="Hellsten U."/>
            <person name="Loque D."/>
            <person name="Otillar R."/>
            <person name="Salamov A."/>
            <person name="Schmutz J."/>
            <person name="Shapiro H."/>
            <person name="Lindquist E."/>
            <person name="Lucas S."/>
            <person name="Rokhsar D."/>
            <person name="Grigoriev I.V."/>
        </authorList>
    </citation>
    <scope>NUCLEOTIDE SEQUENCE [LARGE SCALE GENOMIC DNA]</scope>
</reference>
<dbReference type="InParanoid" id="D8R3X6"/>
<dbReference type="Proteomes" id="UP000001514">
    <property type="component" value="Unassembled WGS sequence"/>
</dbReference>
<evidence type="ECO:0000256" key="12">
    <source>
        <dbReference type="ARBA" id="ARBA00048336"/>
    </source>
</evidence>
<comment type="catalytic activity">
    <reaction evidence="12 14">
        <text>O-phospho-L-threonyl-[protein] + H2O = L-threonyl-[protein] + phosphate</text>
        <dbReference type="Rhea" id="RHEA:47004"/>
        <dbReference type="Rhea" id="RHEA-COMP:11060"/>
        <dbReference type="Rhea" id="RHEA-COMP:11605"/>
        <dbReference type="ChEBI" id="CHEBI:15377"/>
        <dbReference type="ChEBI" id="CHEBI:30013"/>
        <dbReference type="ChEBI" id="CHEBI:43474"/>
        <dbReference type="ChEBI" id="CHEBI:61977"/>
        <dbReference type="EC" id="3.1.3.16"/>
    </reaction>
</comment>
<evidence type="ECO:0000256" key="4">
    <source>
        <dbReference type="ARBA" id="ARBA00022491"/>
    </source>
</evidence>
<feature type="domain" description="FCP1 homology" evidence="16">
    <location>
        <begin position="52"/>
        <end position="242"/>
    </location>
</feature>
<name>D8R3X6_SELML</name>
<dbReference type="Gramene" id="EFJ33014">
    <property type="protein sequence ID" value="EFJ33014"/>
    <property type="gene ID" value="SELMODRAFT_167775"/>
</dbReference>
<keyword evidence="10 14" id="KW-0539">Nucleus</keyword>
<evidence type="ECO:0000256" key="11">
    <source>
        <dbReference type="ARBA" id="ARBA00047761"/>
    </source>
</evidence>
<dbReference type="KEGG" id="smo:SELMODRAFT_167775"/>
<dbReference type="PROSITE" id="PS50172">
    <property type="entry name" value="BRCT"/>
    <property type="match status" value="1"/>
</dbReference>
<dbReference type="AlphaFoldDB" id="D8R3X6"/>
<evidence type="ECO:0000256" key="1">
    <source>
        <dbReference type="ARBA" id="ARBA00001936"/>
    </source>
</evidence>
<dbReference type="GO" id="GO:0008420">
    <property type="term" value="F:RNA polymerase II CTD heptapeptide repeat phosphatase activity"/>
    <property type="evidence" value="ECO:0000318"/>
    <property type="project" value="GO_Central"/>
</dbReference>
<evidence type="ECO:0000256" key="6">
    <source>
        <dbReference type="ARBA" id="ARBA00022801"/>
    </source>
</evidence>
<comment type="cofactor">
    <cofactor evidence="2">
        <name>Mg(2+)</name>
        <dbReference type="ChEBI" id="CHEBI:18420"/>
    </cofactor>
</comment>
<comment type="catalytic activity">
    <reaction evidence="11 14">
        <text>O-phospho-L-seryl-[protein] + H2O = L-seryl-[protein] + phosphate</text>
        <dbReference type="Rhea" id="RHEA:20629"/>
        <dbReference type="Rhea" id="RHEA-COMP:9863"/>
        <dbReference type="Rhea" id="RHEA-COMP:11604"/>
        <dbReference type="ChEBI" id="CHEBI:15377"/>
        <dbReference type="ChEBI" id="CHEBI:29999"/>
        <dbReference type="ChEBI" id="CHEBI:43474"/>
        <dbReference type="ChEBI" id="CHEBI:83421"/>
        <dbReference type="EC" id="3.1.3.16"/>
    </reaction>
</comment>
<sequence length="411" mass="46859">MWGVCIRCGVLKPNSEPGGSASNVALKYIHEEFELAGDVLARVREDELRQVLGKRKLFLVLDLDHTLLNSARWMEVFPDETAYLEHTYMNVPEDKIPALSNGAPAVAGVIQPGGGGLHRIHGMQLWTKLRPFAHKFLEEASKLFEMYVYTMGERMYAVTMAHLLDPTGKFFKGRVISQRDSTCRQTKDLDIVLGADSAVLILDDTEAVWPKHRANLIVMERYHFFQSSCRQFGLENPSLTKAERDESKDEGALANVLKVLQRIHSDFFMESDDSRYTCDVRDITSVVRSEILSGCKLVFSRIFPTDCLEPELTPLWRLCVDLGAECVLAHDDSVTHVVALDRFTDKAKWAKEHRKFLVHPAWVEAAHSLWRRPNELEFPVREGQTRAPVFTFAKTVNVEVERNREEKDQTN</sequence>
<dbReference type="eggNOG" id="KOG0323">
    <property type="taxonomic scope" value="Eukaryota"/>
</dbReference>
<dbReference type="SMART" id="SM00577">
    <property type="entry name" value="CPDc"/>
    <property type="match status" value="1"/>
</dbReference>
<evidence type="ECO:0000256" key="7">
    <source>
        <dbReference type="ARBA" id="ARBA00022884"/>
    </source>
</evidence>
<dbReference type="GO" id="GO:0005634">
    <property type="term" value="C:nucleus"/>
    <property type="evidence" value="ECO:0007669"/>
    <property type="project" value="UniProtKB-SubCell"/>
</dbReference>
<dbReference type="EMBL" id="GL377571">
    <property type="protein sequence ID" value="EFJ33014.1"/>
    <property type="molecule type" value="Genomic_DNA"/>
</dbReference>
<comment type="subunit">
    <text evidence="13">Interacts with RAP74.</text>
</comment>
<keyword evidence="18" id="KW-1185">Reference proteome</keyword>
<dbReference type="PROSITE" id="PS50969">
    <property type="entry name" value="FCP1"/>
    <property type="match status" value="1"/>
</dbReference>
<dbReference type="GO" id="GO:0003723">
    <property type="term" value="F:RNA binding"/>
    <property type="evidence" value="ECO:0007669"/>
    <property type="project" value="UniProtKB-KW"/>
</dbReference>
<dbReference type="InterPro" id="IPR023214">
    <property type="entry name" value="HAD_sf"/>
</dbReference>
<dbReference type="InterPro" id="IPR011947">
    <property type="entry name" value="FCP1_euk"/>
</dbReference>
<dbReference type="InterPro" id="IPR004274">
    <property type="entry name" value="FCP1_dom"/>
</dbReference>
<dbReference type="CDD" id="cd17729">
    <property type="entry name" value="BRCT_CTDP1"/>
    <property type="match status" value="1"/>
</dbReference>
<evidence type="ECO:0000259" key="15">
    <source>
        <dbReference type="PROSITE" id="PS50172"/>
    </source>
</evidence>
<dbReference type="Pfam" id="PF12738">
    <property type="entry name" value="PTCB-BRCT"/>
    <property type="match status" value="1"/>
</dbReference>
<keyword evidence="9" id="KW-0804">Transcription</keyword>
<accession>D8R3X6</accession>
<evidence type="ECO:0000256" key="2">
    <source>
        <dbReference type="ARBA" id="ARBA00001946"/>
    </source>
</evidence>
<evidence type="ECO:0000256" key="5">
    <source>
        <dbReference type="ARBA" id="ARBA00022723"/>
    </source>
</evidence>
<evidence type="ECO:0000313" key="17">
    <source>
        <dbReference type="EMBL" id="EFJ33014.1"/>
    </source>
</evidence>
<keyword evidence="4" id="KW-0678">Repressor</keyword>
<dbReference type="PANTHER" id="PTHR23081:SF36">
    <property type="entry name" value="RNA POLYMERASE II SUBUNIT A C-TERMINAL DOMAIN PHOSPHATASE"/>
    <property type="match status" value="1"/>
</dbReference>
<dbReference type="Pfam" id="PF03031">
    <property type="entry name" value="NIF"/>
    <property type="match status" value="1"/>
</dbReference>
<dbReference type="GO" id="GO:0009651">
    <property type="term" value="P:response to salt stress"/>
    <property type="evidence" value="ECO:0007669"/>
    <property type="project" value="UniProtKB-ARBA"/>
</dbReference>
<dbReference type="STRING" id="88036.D8R3X6"/>
<dbReference type="SUPFAM" id="SSF52113">
    <property type="entry name" value="BRCT domain"/>
    <property type="match status" value="1"/>
</dbReference>
<dbReference type="SMART" id="SM00292">
    <property type="entry name" value="BRCT"/>
    <property type="match status" value="1"/>
</dbReference>
<comment type="cofactor">
    <cofactor evidence="1">
        <name>Mn(2+)</name>
        <dbReference type="ChEBI" id="CHEBI:29035"/>
    </cofactor>
</comment>
<evidence type="ECO:0000256" key="3">
    <source>
        <dbReference type="ARBA" id="ARBA00004123"/>
    </source>
</evidence>
<dbReference type="SUPFAM" id="SSF56784">
    <property type="entry name" value="HAD-like"/>
    <property type="match status" value="1"/>
</dbReference>
<organism evidence="18">
    <name type="scientific">Selaginella moellendorffii</name>
    <name type="common">Spikemoss</name>
    <dbReference type="NCBI Taxonomy" id="88036"/>
    <lineage>
        <taxon>Eukaryota</taxon>
        <taxon>Viridiplantae</taxon>
        <taxon>Streptophyta</taxon>
        <taxon>Embryophyta</taxon>
        <taxon>Tracheophyta</taxon>
        <taxon>Lycopodiopsida</taxon>
        <taxon>Selaginellales</taxon>
        <taxon>Selaginellaceae</taxon>
        <taxon>Selaginella</taxon>
    </lineage>
</organism>
<feature type="domain" description="BRCT" evidence="15">
    <location>
        <begin position="287"/>
        <end position="363"/>
    </location>
</feature>
<evidence type="ECO:0000256" key="8">
    <source>
        <dbReference type="ARBA" id="ARBA00023015"/>
    </source>
</evidence>
<evidence type="ECO:0000313" key="18">
    <source>
        <dbReference type="Proteomes" id="UP000001514"/>
    </source>
</evidence>
<dbReference type="InterPro" id="IPR036412">
    <property type="entry name" value="HAD-like_sf"/>
</dbReference>
<dbReference type="PANTHER" id="PTHR23081">
    <property type="entry name" value="RNA POLYMERASE II CTD PHOSPHATASE"/>
    <property type="match status" value="1"/>
</dbReference>
<keyword evidence="7" id="KW-0694">RNA-binding</keyword>
<dbReference type="FunCoup" id="D8R3X6">
    <property type="interactions" value="3422"/>
</dbReference>
<protein>
    <recommendedName>
        <fullName evidence="14">RNA polymerase II C-terminal domain phosphatase-like</fullName>
        <ecNumber evidence="14">3.1.3.16</ecNumber>
    </recommendedName>
</protein>
<evidence type="ECO:0000256" key="10">
    <source>
        <dbReference type="ARBA" id="ARBA00023242"/>
    </source>
</evidence>
<dbReference type="Gene3D" id="3.40.50.1000">
    <property type="entry name" value="HAD superfamily/HAD-like"/>
    <property type="match status" value="1"/>
</dbReference>
<dbReference type="OrthoDB" id="10249888at2759"/>
<dbReference type="OMA" id="GDIFMLE"/>
<keyword evidence="5" id="KW-0479">Metal-binding</keyword>
<dbReference type="InterPro" id="IPR036420">
    <property type="entry name" value="BRCT_dom_sf"/>
</dbReference>
<evidence type="ECO:0000256" key="14">
    <source>
        <dbReference type="RuleBase" id="RU366066"/>
    </source>
</evidence>
<dbReference type="Gene3D" id="3.40.50.10190">
    <property type="entry name" value="BRCT domain"/>
    <property type="match status" value="1"/>
</dbReference>
<comment type="subcellular location">
    <subcellularLocation>
        <location evidence="3 14">Nucleus</location>
    </subcellularLocation>
</comment>
<dbReference type="InterPro" id="IPR039189">
    <property type="entry name" value="Fcp1"/>
</dbReference>
<comment type="function">
    <text evidence="14">This promotes the activity of RNA polymerase II.</text>
</comment>
<dbReference type="HOGENOM" id="CLU_023960_1_0_1"/>
<dbReference type="EC" id="3.1.3.16" evidence="14"/>
<dbReference type="InterPro" id="IPR001357">
    <property type="entry name" value="BRCT_dom"/>
</dbReference>
<evidence type="ECO:0000256" key="13">
    <source>
        <dbReference type="ARBA" id="ARBA00063107"/>
    </source>
</evidence>
<dbReference type="GO" id="GO:0046872">
    <property type="term" value="F:metal ion binding"/>
    <property type="evidence" value="ECO:0007669"/>
    <property type="project" value="UniProtKB-KW"/>
</dbReference>
<dbReference type="CDD" id="cd07521">
    <property type="entry name" value="HAD_FCP1-like"/>
    <property type="match status" value="1"/>
</dbReference>